<dbReference type="Proteomes" id="UP001459277">
    <property type="component" value="Unassembled WGS sequence"/>
</dbReference>
<feature type="coiled-coil region" evidence="1">
    <location>
        <begin position="249"/>
        <end position="335"/>
    </location>
</feature>
<reference evidence="2 3" key="1">
    <citation type="submission" date="2024-01" db="EMBL/GenBank/DDBJ databases">
        <title>A telomere-to-telomere, gap-free genome of sweet tea (Lithocarpus litseifolius).</title>
        <authorList>
            <person name="Zhou J."/>
        </authorList>
    </citation>
    <scope>NUCLEOTIDE SEQUENCE [LARGE SCALE GENOMIC DNA]</scope>
    <source>
        <strain evidence="2">Zhou-2022a</strain>
        <tissue evidence="2">Leaf</tissue>
    </source>
</reference>
<dbReference type="EMBL" id="JAZDWU010000001">
    <property type="protein sequence ID" value="KAL0015419.1"/>
    <property type="molecule type" value="Genomic_DNA"/>
</dbReference>
<sequence>MTPHAILSSLGIVPYRASNPSIMDVPLNGRPPIRSLTLVSRGVPVPEGILSTQPILEGMLKVALPPQHKAEEGTSSHLAFIKVEKEEQQTEVEVSDSKDEFDIFNQILSQKPPRLTTTIFLQSNPADAKELFPLQRIWVSNRVAKQAKVEQKGTEKRSDPQVEPIAWLLALMLDGGPTLANASIRDFQGGKADYVTDAVKQALLLPEDMAELQSMRRHEAVQASFRVEEITNFCHQSMKEEEGKCNAAVDTLNAAKMSVQELKKKLLEEERERKSVVATFDYAKKQARGQRVLLRNAEDQLATSRAQILALKKRLEEAEMAKVLAKKAQDQAEQDGYDLEVAKTEEALRTEVSRVCRTYCS</sequence>
<comment type="caution">
    <text evidence="2">The sequence shown here is derived from an EMBL/GenBank/DDBJ whole genome shotgun (WGS) entry which is preliminary data.</text>
</comment>
<proteinExistence type="predicted"/>
<keyword evidence="1" id="KW-0175">Coiled coil</keyword>
<evidence type="ECO:0000256" key="1">
    <source>
        <dbReference type="SAM" id="Coils"/>
    </source>
</evidence>
<dbReference type="AlphaFoldDB" id="A0AAW2DZ83"/>
<organism evidence="2 3">
    <name type="scientific">Lithocarpus litseifolius</name>
    <dbReference type="NCBI Taxonomy" id="425828"/>
    <lineage>
        <taxon>Eukaryota</taxon>
        <taxon>Viridiplantae</taxon>
        <taxon>Streptophyta</taxon>
        <taxon>Embryophyta</taxon>
        <taxon>Tracheophyta</taxon>
        <taxon>Spermatophyta</taxon>
        <taxon>Magnoliopsida</taxon>
        <taxon>eudicotyledons</taxon>
        <taxon>Gunneridae</taxon>
        <taxon>Pentapetalae</taxon>
        <taxon>rosids</taxon>
        <taxon>fabids</taxon>
        <taxon>Fagales</taxon>
        <taxon>Fagaceae</taxon>
        <taxon>Lithocarpus</taxon>
    </lineage>
</organism>
<protein>
    <submittedName>
        <fullName evidence="2">Uncharacterized protein</fullName>
    </submittedName>
</protein>
<accession>A0AAW2DZ83</accession>
<keyword evidence="3" id="KW-1185">Reference proteome</keyword>
<name>A0AAW2DZ83_9ROSI</name>
<evidence type="ECO:0000313" key="3">
    <source>
        <dbReference type="Proteomes" id="UP001459277"/>
    </source>
</evidence>
<evidence type="ECO:0000313" key="2">
    <source>
        <dbReference type="EMBL" id="KAL0015419.1"/>
    </source>
</evidence>
<gene>
    <name evidence="2" type="ORF">SO802_002488</name>
</gene>